<keyword evidence="2" id="KW-0812">Transmembrane</keyword>
<name>A0A409W6K1_9AGAR</name>
<dbReference type="EMBL" id="NHYE01005365">
    <property type="protein sequence ID" value="PPQ74085.1"/>
    <property type="molecule type" value="Genomic_DNA"/>
</dbReference>
<proteinExistence type="predicted"/>
<gene>
    <name evidence="3" type="ORF">CVT26_006487</name>
</gene>
<feature type="compositionally biased region" description="Acidic residues" evidence="1">
    <location>
        <begin position="362"/>
        <end position="389"/>
    </location>
</feature>
<sequence>MRRSGIQSGKCYFHPTKLLTSFTLLSRFICYLFFFQYFCFLLLSLDFYLSTITSSRTLLTQSPYLLGSGDSANTPSSNPLQPLVPYAATNAQGQRICRQCGIVGRYKDGKCVEKWGPGPMGPGTVCDRCRKKMKRVERRGTLENQQQQQLAALQAQQRAASHSQLPLSETSDRNLHRSDTILTQTGSFVSSSNSTRDRNDLSSSSHVRSSHTSSSMHSAASPGKAHRQQPSPPHIAALRDDDEDEEDDRGRGDRDRDPEQLPTSNIGRGGSAVRVHGAGARSDSRNGRARSGARPTPPGGDSHSLAGVNGGSNTKRSPLGGNGARASISPRQADGDEIDADADADAEAEAEAEILGAVDAAGEADDVDGDGEGELDNDGDADAEAELLEAVDAAEANSSSSHGGERSWTKAEPS</sequence>
<comment type="caution">
    <text evidence="3">The sequence shown here is derived from an EMBL/GenBank/DDBJ whole genome shotgun (WGS) entry which is preliminary data.</text>
</comment>
<dbReference type="AlphaFoldDB" id="A0A409W6K1"/>
<dbReference type="STRING" id="231916.A0A409W6K1"/>
<feature type="compositionally biased region" description="Basic and acidic residues" evidence="1">
    <location>
        <begin position="170"/>
        <end position="179"/>
    </location>
</feature>
<dbReference type="Proteomes" id="UP000284706">
    <property type="component" value="Unassembled WGS sequence"/>
</dbReference>
<dbReference type="OrthoDB" id="2162994at2759"/>
<feature type="compositionally biased region" description="Low complexity" evidence="1">
    <location>
        <begin position="202"/>
        <end position="221"/>
    </location>
</feature>
<evidence type="ECO:0000256" key="2">
    <source>
        <dbReference type="SAM" id="Phobius"/>
    </source>
</evidence>
<feature type="compositionally biased region" description="Acidic residues" evidence="1">
    <location>
        <begin position="335"/>
        <end position="352"/>
    </location>
</feature>
<protein>
    <submittedName>
        <fullName evidence="3">Uncharacterized protein</fullName>
    </submittedName>
</protein>
<feature type="compositionally biased region" description="Polar residues" evidence="1">
    <location>
        <begin position="180"/>
        <end position="194"/>
    </location>
</feature>
<feature type="compositionally biased region" description="Basic and acidic residues" evidence="1">
    <location>
        <begin position="403"/>
        <end position="414"/>
    </location>
</feature>
<evidence type="ECO:0000313" key="3">
    <source>
        <dbReference type="EMBL" id="PPQ74085.1"/>
    </source>
</evidence>
<organism evidence="3 4">
    <name type="scientific">Gymnopilus dilepis</name>
    <dbReference type="NCBI Taxonomy" id="231916"/>
    <lineage>
        <taxon>Eukaryota</taxon>
        <taxon>Fungi</taxon>
        <taxon>Dikarya</taxon>
        <taxon>Basidiomycota</taxon>
        <taxon>Agaricomycotina</taxon>
        <taxon>Agaricomycetes</taxon>
        <taxon>Agaricomycetidae</taxon>
        <taxon>Agaricales</taxon>
        <taxon>Agaricineae</taxon>
        <taxon>Hymenogastraceae</taxon>
        <taxon>Gymnopilus</taxon>
    </lineage>
</organism>
<evidence type="ECO:0000256" key="1">
    <source>
        <dbReference type="SAM" id="MobiDB-lite"/>
    </source>
</evidence>
<reference evidence="3 4" key="1">
    <citation type="journal article" date="2018" name="Evol. Lett.">
        <title>Horizontal gene cluster transfer increased hallucinogenic mushroom diversity.</title>
        <authorList>
            <person name="Reynolds H.T."/>
            <person name="Vijayakumar V."/>
            <person name="Gluck-Thaler E."/>
            <person name="Korotkin H.B."/>
            <person name="Matheny P.B."/>
            <person name="Slot J.C."/>
        </authorList>
    </citation>
    <scope>NUCLEOTIDE SEQUENCE [LARGE SCALE GENOMIC DNA]</scope>
    <source>
        <strain evidence="3 4">SRW20</strain>
    </source>
</reference>
<feature type="compositionally biased region" description="Basic and acidic residues" evidence="1">
    <location>
        <begin position="248"/>
        <end position="259"/>
    </location>
</feature>
<keyword evidence="2" id="KW-1133">Transmembrane helix</keyword>
<evidence type="ECO:0000313" key="4">
    <source>
        <dbReference type="Proteomes" id="UP000284706"/>
    </source>
</evidence>
<dbReference type="InParanoid" id="A0A409W6K1"/>
<feature type="transmembrane region" description="Helical" evidence="2">
    <location>
        <begin position="28"/>
        <end position="49"/>
    </location>
</feature>
<keyword evidence="4" id="KW-1185">Reference proteome</keyword>
<keyword evidence="2" id="KW-0472">Membrane</keyword>
<accession>A0A409W6K1</accession>
<feature type="region of interest" description="Disordered" evidence="1">
    <location>
        <begin position="152"/>
        <end position="414"/>
    </location>
</feature>